<organism evidence="2 3">
    <name type="scientific">Sphingomonas abietis</name>
    <dbReference type="NCBI Taxonomy" id="3012344"/>
    <lineage>
        <taxon>Bacteria</taxon>
        <taxon>Pseudomonadati</taxon>
        <taxon>Pseudomonadota</taxon>
        <taxon>Alphaproteobacteria</taxon>
        <taxon>Sphingomonadales</taxon>
        <taxon>Sphingomonadaceae</taxon>
        <taxon>Sphingomonas</taxon>
    </lineage>
</organism>
<sequence length="113" mass="12570">MDSRSEFRLTVDIAVSIKPYRLPAQNLVMSDVSTAGALVTGKFRGLFKGQEIILVVGDMLSMVATIVWVETHAFGLAFHRRMHGFEFDDVMQMSRTPGISADVQSVYRDSRTG</sequence>
<feature type="transmembrane region" description="Helical" evidence="1">
    <location>
        <begin position="52"/>
        <end position="69"/>
    </location>
</feature>
<keyword evidence="1" id="KW-0472">Membrane</keyword>
<dbReference type="RefSeq" id="WP_270078087.1">
    <property type="nucleotide sequence ID" value="NZ_CP115174.1"/>
</dbReference>
<evidence type="ECO:0000313" key="3">
    <source>
        <dbReference type="Proteomes" id="UP001210865"/>
    </source>
</evidence>
<name>A0ABY7NPJ8_9SPHN</name>
<reference evidence="2 3" key="1">
    <citation type="submission" date="2022-12" db="EMBL/GenBank/DDBJ databases">
        <title>Sphingomonas abieness sp. nov., an endophytic bacterium isolated from Abies koreana.</title>
        <authorList>
            <person name="Jiang L."/>
            <person name="Lee J."/>
        </authorList>
    </citation>
    <scope>NUCLEOTIDE SEQUENCE [LARGE SCALE GENOMIC DNA]</scope>
    <source>
        <strain evidence="3">PAMB 00755</strain>
    </source>
</reference>
<dbReference type="Proteomes" id="UP001210865">
    <property type="component" value="Chromosome"/>
</dbReference>
<gene>
    <name evidence="2" type="ORF">PBT88_04820</name>
</gene>
<keyword evidence="1" id="KW-0812">Transmembrane</keyword>
<keyword evidence="1" id="KW-1133">Transmembrane helix</keyword>
<accession>A0ABY7NPJ8</accession>
<protein>
    <submittedName>
        <fullName evidence="2">PilZ domain-containing protein</fullName>
    </submittedName>
</protein>
<evidence type="ECO:0000256" key="1">
    <source>
        <dbReference type="SAM" id="Phobius"/>
    </source>
</evidence>
<proteinExistence type="predicted"/>
<dbReference type="EMBL" id="CP115174">
    <property type="protein sequence ID" value="WBO23455.1"/>
    <property type="molecule type" value="Genomic_DNA"/>
</dbReference>
<evidence type="ECO:0000313" key="2">
    <source>
        <dbReference type="EMBL" id="WBO23455.1"/>
    </source>
</evidence>
<keyword evidence="3" id="KW-1185">Reference proteome</keyword>